<feature type="domain" description="DUF427" evidence="1">
    <location>
        <begin position="1"/>
        <end position="87"/>
    </location>
</feature>
<dbReference type="PANTHER" id="PTHR34310:SF5">
    <property type="entry name" value="DUF427 DOMAIN PROTEIN (AFU_ORTHOLOGUE AFUA_3G02220)"/>
    <property type="match status" value="1"/>
</dbReference>
<evidence type="ECO:0000313" key="3">
    <source>
        <dbReference type="Proteomes" id="UP000320762"/>
    </source>
</evidence>
<dbReference type="PANTHER" id="PTHR34310">
    <property type="entry name" value="DUF427 DOMAIN PROTEIN (AFU_ORTHOLOGUE AFUA_3G02220)"/>
    <property type="match status" value="1"/>
</dbReference>
<dbReference type="InterPro" id="IPR038694">
    <property type="entry name" value="DUF427_sf"/>
</dbReference>
<dbReference type="OrthoDB" id="18996at2759"/>
<accession>A0A550CGS8</accession>
<dbReference type="Proteomes" id="UP000320762">
    <property type="component" value="Unassembled WGS sequence"/>
</dbReference>
<comment type="caution">
    <text evidence="2">The sequence shown here is derived from an EMBL/GenBank/DDBJ whole genome shotgun (WGS) entry which is preliminary data.</text>
</comment>
<evidence type="ECO:0000259" key="1">
    <source>
        <dbReference type="Pfam" id="PF04248"/>
    </source>
</evidence>
<reference evidence="2 3" key="1">
    <citation type="journal article" date="2019" name="New Phytol.">
        <title>Comparative genomics reveals unique wood-decay strategies and fruiting body development in the Schizophyllaceae.</title>
        <authorList>
            <person name="Almasi E."/>
            <person name="Sahu N."/>
            <person name="Krizsan K."/>
            <person name="Balint B."/>
            <person name="Kovacs G.M."/>
            <person name="Kiss B."/>
            <person name="Cseklye J."/>
            <person name="Drula E."/>
            <person name="Henrissat B."/>
            <person name="Nagy I."/>
            <person name="Chovatia M."/>
            <person name="Adam C."/>
            <person name="LaButti K."/>
            <person name="Lipzen A."/>
            <person name="Riley R."/>
            <person name="Grigoriev I.V."/>
            <person name="Nagy L.G."/>
        </authorList>
    </citation>
    <scope>NUCLEOTIDE SEQUENCE [LARGE SCALE GENOMIC DNA]</scope>
    <source>
        <strain evidence="2 3">NL-1724</strain>
    </source>
</reference>
<dbReference type="InterPro" id="IPR007361">
    <property type="entry name" value="DUF427"/>
</dbReference>
<name>A0A550CGS8_9AGAR</name>
<dbReference type="Pfam" id="PF04248">
    <property type="entry name" value="NTP_transf_9"/>
    <property type="match status" value="1"/>
</dbReference>
<keyword evidence="3" id="KW-1185">Reference proteome</keyword>
<dbReference type="AlphaFoldDB" id="A0A550CGS8"/>
<evidence type="ECO:0000313" key="2">
    <source>
        <dbReference type="EMBL" id="TRM64007.1"/>
    </source>
</evidence>
<protein>
    <recommendedName>
        <fullName evidence="1">DUF427 domain-containing protein</fullName>
    </recommendedName>
</protein>
<organism evidence="2 3">
    <name type="scientific">Schizophyllum amplum</name>
    <dbReference type="NCBI Taxonomy" id="97359"/>
    <lineage>
        <taxon>Eukaryota</taxon>
        <taxon>Fungi</taxon>
        <taxon>Dikarya</taxon>
        <taxon>Basidiomycota</taxon>
        <taxon>Agaricomycotina</taxon>
        <taxon>Agaricomycetes</taxon>
        <taxon>Agaricomycetidae</taxon>
        <taxon>Agaricales</taxon>
        <taxon>Schizophyllaceae</taxon>
        <taxon>Schizophyllum</taxon>
    </lineage>
</organism>
<dbReference type="EMBL" id="VDMD01000008">
    <property type="protein sequence ID" value="TRM64007.1"/>
    <property type="molecule type" value="Genomic_DNA"/>
</dbReference>
<gene>
    <name evidence="2" type="ORF">BD626DRAFT_401692</name>
</gene>
<sequence>MKATVNGTVLAQSDATAVVEGNHYFPPSSLNKDVFKPSNTTTRCPWKGTANYYDVEVDGNTVKDAAWYYPNASDKAKHIEGYVAFYKVRSTFTERTSH</sequence>
<dbReference type="Gene3D" id="2.170.150.40">
    <property type="entry name" value="Domain of unknown function (DUF427)"/>
    <property type="match status" value="1"/>
</dbReference>
<proteinExistence type="predicted"/>